<feature type="compositionally biased region" description="Polar residues" evidence="1">
    <location>
        <begin position="27"/>
        <end position="40"/>
    </location>
</feature>
<evidence type="ECO:0000256" key="1">
    <source>
        <dbReference type="SAM" id="MobiDB-lite"/>
    </source>
</evidence>
<keyword evidence="4" id="KW-1185">Reference proteome</keyword>
<keyword evidence="2" id="KW-0472">Membrane</keyword>
<evidence type="ECO:0000313" key="3">
    <source>
        <dbReference type="EMBL" id="ETO04060.1"/>
    </source>
</evidence>
<keyword evidence="2" id="KW-0812">Transmembrane</keyword>
<evidence type="ECO:0000256" key="2">
    <source>
        <dbReference type="SAM" id="Phobius"/>
    </source>
</evidence>
<name>X6LTJ7_RETFI</name>
<dbReference type="AlphaFoldDB" id="X6LTJ7"/>
<comment type="caution">
    <text evidence="3">The sequence shown here is derived from an EMBL/GenBank/DDBJ whole genome shotgun (WGS) entry which is preliminary data.</text>
</comment>
<keyword evidence="2" id="KW-1133">Transmembrane helix</keyword>
<reference evidence="3 4" key="1">
    <citation type="journal article" date="2013" name="Curr. Biol.">
        <title>The Genome of the Foraminiferan Reticulomyxa filosa.</title>
        <authorList>
            <person name="Glockner G."/>
            <person name="Hulsmann N."/>
            <person name="Schleicher M."/>
            <person name="Noegel A.A."/>
            <person name="Eichinger L."/>
            <person name="Gallinger C."/>
            <person name="Pawlowski J."/>
            <person name="Sierra R."/>
            <person name="Euteneuer U."/>
            <person name="Pillet L."/>
            <person name="Moustafa A."/>
            <person name="Platzer M."/>
            <person name="Groth M."/>
            <person name="Szafranski K."/>
            <person name="Schliwa M."/>
        </authorList>
    </citation>
    <scope>NUCLEOTIDE SEQUENCE [LARGE SCALE GENOMIC DNA]</scope>
</reference>
<evidence type="ECO:0000313" key="4">
    <source>
        <dbReference type="Proteomes" id="UP000023152"/>
    </source>
</evidence>
<feature type="compositionally biased region" description="Basic residues" evidence="1">
    <location>
        <begin position="44"/>
        <end position="54"/>
    </location>
</feature>
<sequence>MALNNWEYLPLIIPIITIAPTYQPTHLPTSPQTSFPTLSPVSKRPTRKPTRIPTKRPTLFPTHYPTSSPTRRPDYPLVRSVFLHFSGGFALVTLDRSVRLFVSSACAQTHVRPYALFDCSCVFTNHFMQSYDDSMKYCQWITPKQFKVELIYNHTFQLKSIFEFKLGAFIPSDATVNSSDAVDSAIVSTAQNRTCIIFFFDINIFLFFRMIWTHVYICKKIKKKKKWNKVQLDKSGMQLYKPRPMISGLIHNLSICDELYVSAAMSLGDISKPFVEYTWWMNDELVKRGNRSSGALTMELTNYKWIGMWKNQSSNISTEMN</sequence>
<dbReference type="Proteomes" id="UP000023152">
    <property type="component" value="Unassembled WGS sequence"/>
</dbReference>
<protein>
    <submittedName>
        <fullName evidence="3">Uncharacterized protein</fullName>
    </submittedName>
</protein>
<accession>X6LTJ7</accession>
<organism evidence="3 4">
    <name type="scientific">Reticulomyxa filosa</name>
    <dbReference type="NCBI Taxonomy" id="46433"/>
    <lineage>
        <taxon>Eukaryota</taxon>
        <taxon>Sar</taxon>
        <taxon>Rhizaria</taxon>
        <taxon>Retaria</taxon>
        <taxon>Foraminifera</taxon>
        <taxon>Monothalamids</taxon>
        <taxon>Reticulomyxidae</taxon>
        <taxon>Reticulomyxa</taxon>
    </lineage>
</organism>
<proteinExistence type="predicted"/>
<feature type="transmembrane region" description="Helical" evidence="2">
    <location>
        <begin position="196"/>
        <end position="217"/>
    </location>
</feature>
<feature type="region of interest" description="Disordered" evidence="1">
    <location>
        <begin position="27"/>
        <end position="68"/>
    </location>
</feature>
<gene>
    <name evidence="3" type="ORF">RFI_33342</name>
</gene>
<dbReference type="EMBL" id="ASPP01030567">
    <property type="protein sequence ID" value="ETO04060.1"/>
    <property type="molecule type" value="Genomic_DNA"/>
</dbReference>